<comment type="caution">
    <text evidence="2">The sequence shown here is derived from an EMBL/GenBank/DDBJ whole genome shotgun (WGS) entry which is preliminary data.</text>
</comment>
<evidence type="ECO:0000313" key="2">
    <source>
        <dbReference type="EMBL" id="GAA0281133.1"/>
    </source>
</evidence>
<dbReference type="EMBL" id="BAAABV010000013">
    <property type="protein sequence ID" value="GAA0281133.1"/>
    <property type="molecule type" value="Genomic_DNA"/>
</dbReference>
<organism evidence="2 3">
    <name type="scientific">Streptomyces polychromogenes</name>
    <dbReference type="NCBI Taxonomy" id="67342"/>
    <lineage>
        <taxon>Bacteria</taxon>
        <taxon>Bacillati</taxon>
        <taxon>Actinomycetota</taxon>
        <taxon>Actinomycetes</taxon>
        <taxon>Kitasatosporales</taxon>
        <taxon>Streptomycetaceae</taxon>
        <taxon>Streptomyces</taxon>
    </lineage>
</organism>
<protein>
    <submittedName>
        <fullName evidence="2">Uncharacterized protein</fullName>
    </submittedName>
</protein>
<gene>
    <name evidence="2" type="ORF">GCM10010302_18640</name>
</gene>
<evidence type="ECO:0000313" key="3">
    <source>
        <dbReference type="Proteomes" id="UP001501867"/>
    </source>
</evidence>
<name>A0ABN0V917_9ACTN</name>
<sequence>MGFFRRLGKKDQQGTEAPVRMARRDVAVRGRPVDLAADRQRRRDAIRAAFVDPPSPSLDVGWVDPEYQDHVRKWFATGVVILNRLSDSRQDRTPEGIRLLLTGYGILREGAAVVEDERGLVEAVEEFIGRLRGLAVDVERRPFVNRLGQDIWRSLSGLAWAREANSSLRSVFEQSKRDEAVLAAEETIDHTLARLFLLLGPPPEPSAMDYEPAGRGGGGAEQ</sequence>
<dbReference type="Proteomes" id="UP001501867">
    <property type="component" value="Unassembled WGS sequence"/>
</dbReference>
<proteinExistence type="predicted"/>
<keyword evidence="3" id="KW-1185">Reference proteome</keyword>
<feature type="region of interest" description="Disordered" evidence="1">
    <location>
        <begin position="203"/>
        <end position="222"/>
    </location>
</feature>
<accession>A0ABN0V917</accession>
<reference evidence="2 3" key="1">
    <citation type="journal article" date="2019" name="Int. J. Syst. Evol. Microbiol.">
        <title>The Global Catalogue of Microorganisms (GCM) 10K type strain sequencing project: providing services to taxonomists for standard genome sequencing and annotation.</title>
        <authorList>
            <consortium name="The Broad Institute Genomics Platform"/>
            <consortium name="The Broad Institute Genome Sequencing Center for Infectious Disease"/>
            <person name="Wu L."/>
            <person name="Ma J."/>
        </authorList>
    </citation>
    <scope>NUCLEOTIDE SEQUENCE [LARGE SCALE GENOMIC DNA]</scope>
    <source>
        <strain evidence="2 3">JCM 4505</strain>
    </source>
</reference>
<evidence type="ECO:0000256" key="1">
    <source>
        <dbReference type="SAM" id="MobiDB-lite"/>
    </source>
</evidence>